<feature type="domain" description="Carrier" evidence="4">
    <location>
        <begin position="383"/>
        <end position="442"/>
    </location>
</feature>
<evidence type="ECO:0000256" key="2">
    <source>
        <dbReference type="ARBA" id="ARBA00022553"/>
    </source>
</evidence>
<dbReference type="RefSeq" id="XP_006813625.1">
    <property type="nucleotide sequence ID" value="XM_006813562.1"/>
</dbReference>
<evidence type="ECO:0000256" key="1">
    <source>
        <dbReference type="ARBA" id="ARBA00022450"/>
    </source>
</evidence>
<feature type="domain" description="AMP-dependent synthetase/ligase" evidence="3">
    <location>
        <begin position="43"/>
        <end position="298"/>
    </location>
</feature>
<dbReference type="Pfam" id="PF00550">
    <property type="entry name" value="PP-binding"/>
    <property type="match status" value="1"/>
</dbReference>
<reference evidence="6" key="1">
    <citation type="submission" date="2025-08" db="UniProtKB">
        <authorList>
            <consortium name="RefSeq"/>
        </authorList>
    </citation>
    <scope>IDENTIFICATION</scope>
    <source>
        <tissue evidence="6">Testes</tissue>
    </source>
</reference>
<dbReference type="InterPro" id="IPR020845">
    <property type="entry name" value="AMP-binding_CS"/>
</dbReference>
<evidence type="ECO:0000313" key="6">
    <source>
        <dbReference type="RefSeq" id="XP_006813625.1"/>
    </source>
</evidence>
<dbReference type="InterPro" id="IPR000873">
    <property type="entry name" value="AMP-dep_synth/lig_dom"/>
</dbReference>
<keyword evidence="5" id="KW-1185">Reference proteome</keyword>
<accession>A0ABM0M0T4</accession>
<evidence type="ECO:0000313" key="5">
    <source>
        <dbReference type="Proteomes" id="UP000694865"/>
    </source>
</evidence>
<dbReference type="PROSITE" id="PS00012">
    <property type="entry name" value="PHOSPHOPANTETHEINE"/>
    <property type="match status" value="1"/>
</dbReference>
<dbReference type="InterPro" id="IPR036736">
    <property type="entry name" value="ACP-like_sf"/>
</dbReference>
<protein>
    <submittedName>
        <fullName evidence="6">Uncharacterized protein LOC102808484</fullName>
    </submittedName>
</protein>
<dbReference type="PANTHER" id="PTHR44845:SF6">
    <property type="entry name" value="BETA-ALANINE-ACTIVATING ENZYME"/>
    <property type="match status" value="1"/>
</dbReference>
<gene>
    <name evidence="6" type="primary">LOC102808484</name>
</gene>
<name>A0ABM0M0T4_SACKO</name>
<dbReference type="GeneID" id="102808484"/>
<dbReference type="SUPFAM" id="SSF56801">
    <property type="entry name" value="Acetyl-CoA synthetase-like"/>
    <property type="match status" value="1"/>
</dbReference>
<organism evidence="5 6">
    <name type="scientific">Saccoglossus kowalevskii</name>
    <name type="common">Acorn worm</name>
    <dbReference type="NCBI Taxonomy" id="10224"/>
    <lineage>
        <taxon>Eukaryota</taxon>
        <taxon>Metazoa</taxon>
        <taxon>Hemichordata</taxon>
        <taxon>Enteropneusta</taxon>
        <taxon>Harrimaniidae</taxon>
        <taxon>Saccoglossus</taxon>
    </lineage>
</organism>
<keyword evidence="1" id="KW-0596">Phosphopantetheine</keyword>
<dbReference type="Gene3D" id="3.40.630.30">
    <property type="match status" value="1"/>
</dbReference>
<dbReference type="PANTHER" id="PTHR44845">
    <property type="entry name" value="CARRIER DOMAIN-CONTAINING PROTEIN"/>
    <property type="match status" value="1"/>
</dbReference>
<proteinExistence type="predicted"/>
<dbReference type="InterPro" id="IPR006162">
    <property type="entry name" value="Ppantetheine_attach_site"/>
</dbReference>
<dbReference type="PROSITE" id="PS00455">
    <property type="entry name" value="AMP_BINDING"/>
    <property type="match status" value="1"/>
</dbReference>
<dbReference type="Gene3D" id="3.40.50.980">
    <property type="match status" value="2"/>
</dbReference>
<evidence type="ECO:0000259" key="3">
    <source>
        <dbReference type="Pfam" id="PF00501"/>
    </source>
</evidence>
<sequence length="682" mass="76422">MSLSTYERNENASILRGPKLPFPYGMPSSTLHGVLEYKARMEDADKTAVIYRSSKLTFSQLNKKSNAMARVIRNEMKTFKLDTSSIIGIHLNPSDDVIILIFALLKLGVAYLPLDPMYPIVRLRHIIGDARPVCVISQSDLNVLEHLQTSTQNTIQACFLLADLQKKMVKFTNDDLHETDQSSTTDAAACVLYTSGSTGVPKGVKKTHRSILIRSRALWDAANFSQTEVGCWKSSLNFVDSTTEIFGFLLKGLPLIVAEVGTVNNPELFIQFLAIHRVTWVILVPTLLQTMLTVLRARSLHEKKSLVAYCKPVDGDEQWKPESVYQQLKLTLPSSMIPTVVPVNTFPLLPNGKIDKAGLGKERVTCVKEKTDTNDYSYKALIIRSTVARVLNLTEEDVSLEHNYFHLGGNSVNAIEAVMNFRASGLNVEILDFFTAKCLKDIICPEKQKMDWNDDINNYLCEDYDILSINDVTDDRINDACLISAIRFTDTNPLTASLNAYRHKVINSYKNYFKHSFSHSKKLSFLVCRKSDGHIVAFSQNEDLMSSSSFQIDKEDDCKPIQALFNVIDTATDEMKSLIGVNAANQWLLDSISAISDEVDIEMVAPIQTLIEKEKIRRARCHGYSGVCGIYSHDLTCAVALSIGHIEIGASGFLRDYEYDGCKQFSNIHPADSRLQYLIKHV</sequence>
<dbReference type="Pfam" id="PF00501">
    <property type="entry name" value="AMP-binding"/>
    <property type="match status" value="1"/>
</dbReference>
<evidence type="ECO:0000259" key="4">
    <source>
        <dbReference type="Pfam" id="PF00550"/>
    </source>
</evidence>
<dbReference type="InterPro" id="IPR009081">
    <property type="entry name" value="PP-bd_ACP"/>
</dbReference>
<keyword evidence="2" id="KW-0597">Phosphoprotein</keyword>
<dbReference type="Gene3D" id="1.10.1200.10">
    <property type="entry name" value="ACP-like"/>
    <property type="match status" value="1"/>
</dbReference>
<dbReference type="Proteomes" id="UP000694865">
    <property type="component" value="Unplaced"/>
</dbReference>
<dbReference type="SUPFAM" id="SSF47336">
    <property type="entry name" value="ACP-like"/>
    <property type="match status" value="1"/>
</dbReference>